<proteinExistence type="predicted"/>
<dbReference type="AlphaFoldDB" id="A0AAN8S351"/>
<accession>A0AAN8S351</accession>
<organism evidence="1 2">
    <name type="scientific">Arthrobotrys conoides</name>
    <dbReference type="NCBI Taxonomy" id="74498"/>
    <lineage>
        <taxon>Eukaryota</taxon>
        <taxon>Fungi</taxon>
        <taxon>Dikarya</taxon>
        <taxon>Ascomycota</taxon>
        <taxon>Pezizomycotina</taxon>
        <taxon>Orbiliomycetes</taxon>
        <taxon>Orbiliales</taxon>
        <taxon>Orbiliaceae</taxon>
        <taxon>Arthrobotrys</taxon>
    </lineage>
</organism>
<sequence>MLMATGMGFVVIEDIDATMPDTSSVELVPCIISVLLVSLADSDETSVVVLGVSVESGIVSVMSVIGVRSPVTELRESVDCKSEVGSSSDVGSAEESGLSPLVAVVGLGSVVSIIEDSTVGDSLAEVAKPLSVLVGGSSTVGSASDVVVSVDEEVSSAEPSLFELWVGSAAELSLDTESLNPRLVEDGRLGSLVNDAASDGSSIADRSIVEIAPSELEIKLVKSVCSRVVDAKLARGF</sequence>
<dbReference type="EMBL" id="JAVHJM010000002">
    <property type="protein sequence ID" value="KAK6518261.1"/>
    <property type="molecule type" value="Genomic_DNA"/>
</dbReference>
<evidence type="ECO:0000313" key="2">
    <source>
        <dbReference type="Proteomes" id="UP001307849"/>
    </source>
</evidence>
<reference evidence="1 2" key="1">
    <citation type="submission" date="2019-10" db="EMBL/GenBank/DDBJ databases">
        <authorList>
            <person name="Palmer J.M."/>
        </authorList>
    </citation>
    <scope>NUCLEOTIDE SEQUENCE [LARGE SCALE GENOMIC DNA]</scope>
    <source>
        <strain evidence="1 2">TWF506</strain>
    </source>
</reference>
<dbReference type="Proteomes" id="UP001307849">
    <property type="component" value="Unassembled WGS sequence"/>
</dbReference>
<name>A0AAN8S351_9PEZI</name>
<evidence type="ECO:0000313" key="1">
    <source>
        <dbReference type="EMBL" id="KAK6518261.1"/>
    </source>
</evidence>
<gene>
    <name evidence="1" type="ORF">TWF506_005421</name>
</gene>
<comment type="caution">
    <text evidence="1">The sequence shown here is derived from an EMBL/GenBank/DDBJ whole genome shotgun (WGS) entry which is preliminary data.</text>
</comment>
<protein>
    <submittedName>
        <fullName evidence="1">Uncharacterized protein</fullName>
    </submittedName>
</protein>
<keyword evidence="2" id="KW-1185">Reference proteome</keyword>